<dbReference type="GeneID" id="28816132"/>
<dbReference type="AlphaFoldDB" id="A0A132BCF1"/>
<evidence type="ECO:0000313" key="1">
    <source>
        <dbReference type="EMBL" id="KUJ09679.1"/>
    </source>
</evidence>
<organism evidence="1 2">
    <name type="scientific">Mollisia scopiformis</name>
    <name type="common">Conifer needle endophyte fungus</name>
    <name type="synonym">Phialocephala scopiformis</name>
    <dbReference type="NCBI Taxonomy" id="149040"/>
    <lineage>
        <taxon>Eukaryota</taxon>
        <taxon>Fungi</taxon>
        <taxon>Dikarya</taxon>
        <taxon>Ascomycota</taxon>
        <taxon>Pezizomycotina</taxon>
        <taxon>Leotiomycetes</taxon>
        <taxon>Helotiales</taxon>
        <taxon>Mollisiaceae</taxon>
        <taxon>Mollisia</taxon>
    </lineage>
</organism>
<reference evidence="1 2" key="1">
    <citation type="submission" date="2015-10" db="EMBL/GenBank/DDBJ databases">
        <title>Full genome of DAOMC 229536 Phialocephala scopiformis, a fungal endophyte of spruce producing the potent anti-insectan compound rugulosin.</title>
        <authorList>
            <consortium name="DOE Joint Genome Institute"/>
            <person name="Walker A.K."/>
            <person name="Frasz S.L."/>
            <person name="Seifert K.A."/>
            <person name="Miller J.D."/>
            <person name="Mondo S.J."/>
            <person name="Labutti K."/>
            <person name="Lipzen A."/>
            <person name="Dockter R."/>
            <person name="Kennedy M."/>
            <person name="Grigoriev I.V."/>
            <person name="Spatafora J.W."/>
        </authorList>
    </citation>
    <scope>NUCLEOTIDE SEQUENCE [LARGE SCALE GENOMIC DNA]</scope>
    <source>
        <strain evidence="1 2">CBS 120377</strain>
    </source>
</reference>
<dbReference type="RefSeq" id="XP_018064034.1">
    <property type="nucleotide sequence ID" value="XM_018206406.1"/>
</dbReference>
<keyword evidence="2" id="KW-1185">Reference proteome</keyword>
<dbReference type="Proteomes" id="UP000070700">
    <property type="component" value="Unassembled WGS sequence"/>
</dbReference>
<accession>A0A132BCF1</accession>
<proteinExistence type="predicted"/>
<protein>
    <submittedName>
        <fullName evidence="1">Uncharacterized protein</fullName>
    </submittedName>
</protein>
<name>A0A132BCF1_MOLSC</name>
<sequence>MLEKADKPRLKGGGHECSSLFLSSLLLSSFSFSRINNFIFLIRHIMSALVASQYQPASSPYAFLTRRDDPVSAGTDFTARLSVWQRPPCQTNYQLAILIREFLQEVHTGVCRAGGAQTPTLTPWTVTSLPFNEGPAPQPIQVRRSPCPVEALSSAVTECNLQG</sequence>
<evidence type="ECO:0000313" key="2">
    <source>
        <dbReference type="Proteomes" id="UP000070700"/>
    </source>
</evidence>
<dbReference type="KEGG" id="psco:LY89DRAFT_275543"/>
<dbReference type="EMBL" id="KQ947431">
    <property type="protein sequence ID" value="KUJ09679.1"/>
    <property type="molecule type" value="Genomic_DNA"/>
</dbReference>
<dbReference type="InParanoid" id="A0A132BCF1"/>
<gene>
    <name evidence="1" type="ORF">LY89DRAFT_275543</name>
</gene>